<dbReference type="InterPro" id="IPR024395">
    <property type="entry name" value="CLASP_N_dom"/>
</dbReference>
<organism evidence="5 6">
    <name type="scientific">Nesidiocoris tenuis</name>
    <dbReference type="NCBI Taxonomy" id="355587"/>
    <lineage>
        <taxon>Eukaryota</taxon>
        <taxon>Metazoa</taxon>
        <taxon>Ecdysozoa</taxon>
        <taxon>Arthropoda</taxon>
        <taxon>Hexapoda</taxon>
        <taxon>Insecta</taxon>
        <taxon>Pterygota</taxon>
        <taxon>Neoptera</taxon>
        <taxon>Paraneoptera</taxon>
        <taxon>Hemiptera</taxon>
        <taxon>Heteroptera</taxon>
        <taxon>Panheteroptera</taxon>
        <taxon>Cimicomorpha</taxon>
        <taxon>Miridae</taxon>
        <taxon>Dicyphina</taxon>
        <taxon>Nesidiocoris</taxon>
    </lineage>
</organism>
<dbReference type="PRINTS" id="PR00019">
    <property type="entry name" value="LEURICHRPT"/>
</dbReference>
<dbReference type="PANTHER" id="PTHR48051">
    <property type="match status" value="1"/>
</dbReference>
<dbReference type="InterPro" id="IPR001611">
    <property type="entry name" value="Leu-rich_rpt"/>
</dbReference>
<dbReference type="InterPro" id="IPR010629">
    <property type="entry name" value="Ins_allergen"/>
</dbReference>
<dbReference type="PROSITE" id="PS51450">
    <property type="entry name" value="LRR"/>
    <property type="match status" value="6"/>
</dbReference>
<dbReference type="InterPro" id="IPR011989">
    <property type="entry name" value="ARM-like"/>
</dbReference>
<dbReference type="SMART" id="SM00364">
    <property type="entry name" value="LRR_BAC"/>
    <property type="match status" value="7"/>
</dbReference>
<dbReference type="Pfam" id="PF12348">
    <property type="entry name" value="CLASP_N"/>
    <property type="match status" value="1"/>
</dbReference>
<keyword evidence="1" id="KW-0433">Leucine-rich repeat</keyword>
<feature type="compositionally biased region" description="Low complexity" evidence="3">
    <location>
        <begin position="730"/>
        <end position="761"/>
    </location>
</feature>
<dbReference type="Pfam" id="PF00560">
    <property type="entry name" value="LRR_1"/>
    <property type="match status" value="2"/>
</dbReference>
<dbReference type="OrthoDB" id="20529at2759"/>
<dbReference type="SUPFAM" id="SSF52058">
    <property type="entry name" value="L domain-like"/>
    <property type="match status" value="1"/>
</dbReference>
<dbReference type="InterPro" id="IPR016024">
    <property type="entry name" value="ARM-type_fold"/>
</dbReference>
<sequence>MANTGVLPFVRGVDFSSYDFSDTRFPEAVRNMTGLQWLKLDNAKLNQVPEELGNLMKLEHLSLVRNDLERLFGELTELPCLRSLNIRRNKVKSSGIPADLFRSEELTTLDLSHNSLKEVPEGLERSKTLLVLNLSHNNIAAVPNTLFLHLTDLLFLDLSHNHLETLPPQMRRLGNLQTLILNHNPLAHFQLRQLPSLICLQTLHMRDTQRTLSNLPASLETLTNLTDVDLSYNGLPKVPDALFTLPSLKRLNLSNNEISELSLAVDVWQKLETLNLCSNKLTSLPSSICKVSMLRRLYLNDNQLDFEGIPSGIGKLSNLEIFSAASNHLEMIPEGLCRCGSLKKLILSDNRLITLPDTVHLLSDLQVLDVKDNPDLVMPPKPSEAQRGSGIEFYNIDFSLSTQLRLAGAVVPQPLAQNSASKDPIARKLRLRRGRKEQEEADSDQAKILKPWITLQVLNEGEEPDNFFWVALGGKKPYETDAEFMEYSRLFRCSNEKGYFTVSEKCSDFCQVIQKFFFKLSSKSKKRAIKKNKCRHLVPMLYQMVQADVQLRLLQRPPLPTDQVTWMLAALASPRQKNIPHQSNSTYSSIECSRRSASQIRQTAGARKLVKSENRVFSREVAYLRQVVVSRLVPIAIRAEWTVSLSHPTSRSGLSDSDSNTLLSVLILAGYLAKMPPCETLTWLCFGEIRMTQNRNSLRPAFGLTIFRHERSPVIAERNYYARRHRKARGSSSSRRSPSVTLRRNVSSVSSKPPPLSSVASTPISSAGAGAVDEESFIKAFEAVPSVQIFSSRDLEDSLTKIRQTIEDTNQDWSKRVDAIIASASQVALGFIVRYTPAGRLIAHLYTAMSHKSREIRRAIIKAIHQVISSWPMHPLQRHLTTLQNALASAIADADQEVRMTARKAYWAFKEHFPEQAEVLLNTLDAPYKRSLHSDMSNSSSSNSLHQPVARTRPPIDTPSARRALLPSGSSTPASRRSNSAVDLQAAQRAKARAQYAALARQKVGSNASLPRPKRSDGPSSLSGTPSPSPFSPEHSRQGRSRSTRVSVSQRTYRRSRTYGMPPPTSAGRRGNSAIRSTLPSRPPLLSQRILNQSLEAESALADALGDASVVTSPRRPRLEDHSDDSETSSVCSERSFESNAHRLRSRRKPREEIGRILHGGLARESRRLGTEALPSMPAKAQKNMEMEFEELLDMVPYEQMVNLGMEYAMSDSQVKSFMYYISSDKFRDNLIQLELTPQFVELAELLKKHKIDLYALTNKVHSALGLPPIRHDSNIEYEAPKRDDLSVKFLGPILKYF</sequence>
<feature type="compositionally biased region" description="Polar residues" evidence="3">
    <location>
        <begin position="968"/>
        <end position="982"/>
    </location>
</feature>
<evidence type="ECO:0000313" key="5">
    <source>
        <dbReference type="EMBL" id="CAA9999620.1"/>
    </source>
</evidence>
<keyword evidence="2" id="KW-0677">Repeat</keyword>
<keyword evidence="6" id="KW-1185">Reference proteome</keyword>
<dbReference type="SUPFAM" id="SSF48371">
    <property type="entry name" value="ARM repeat"/>
    <property type="match status" value="1"/>
</dbReference>
<dbReference type="EMBL" id="CADCXU010009027">
    <property type="protein sequence ID" value="CAA9999620.1"/>
    <property type="molecule type" value="Genomic_DNA"/>
</dbReference>
<feature type="domain" description="CLASP N-terminal" evidence="4">
    <location>
        <begin position="820"/>
        <end position="932"/>
    </location>
</feature>
<evidence type="ECO:0000256" key="1">
    <source>
        <dbReference type="ARBA" id="ARBA00022614"/>
    </source>
</evidence>
<feature type="region of interest" description="Disordered" evidence="3">
    <location>
        <begin position="723"/>
        <end position="764"/>
    </location>
</feature>
<dbReference type="FunFam" id="3.80.10.10:FF:000054">
    <property type="entry name" value="FLII, actin remodeling protein"/>
    <property type="match status" value="1"/>
</dbReference>
<reference evidence="5 6" key="1">
    <citation type="submission" date="2020-02" db="EMBL/GenBank/DDBJ databases">
        <authorList>
            <person name="Ferguson B K."/>
        </authorList>
    </citation>
    <scope>NUCLEOTIDE SEQUENCE [LARGE SCALE GENOMIC DNA]</scope>
</reference>
<evidence type="ECO:0000256" key="3">
    <source>
        <dbReference type="SAM" id="MobiDB-lite"/>
    </source>
</evidence>
<gene>
    <name evidence="5" type="ORF">NTEN_LOCUS5903</name>
</gene>
<dbReference type="InterPro" id="IPR032675">
    <property type="entry name" value="LRR_dom_sf"/>
</dbReference>
<dbReference type="InterPro" id="IPR050216">
    <property type="entry name" value="LRR_domain-containing"/>
</dbReference>
<dbReference type="SUPFAM" id="SSF55753">
    <property type="entry name" value="Actin depolymerizing proteins"/>
    <property type="match status" value="1"/>
</dbReference>
<dbReference type="Pfam" id="PF06757">
    <property type="entry name" value="Ins_allergen_rp"/>
    <property type="match status" value="1"/>
</dbReference>
<dbReference type="Gene3D" id="3.80.10.10">
    <property type="entry name" value="Ribonuclease Inhibitor"/>
    <property type="match status" value="3"/>
</dbReference>
<evidence type="ECO:0000259" key="4">
    <source>
        <dbReference type="Pfam" id="PF12348"/>
    </source>
</evidence>
<dbReference type="Gene3D" id="1.25.10.10">
    <property type="entry name" value="Leucine-rich Repeat Variant"/>
    <property type="match status" value="2"/>
</dbReference>
<dbReference type="Pfam" id="PF13855">
    <property type="entry name" value="LRR_8"/>
    <property type="match status" value="2"/>
</dbReference>
<accession>A0A6H5GA49</accession>
<dbReference type="Proteomes" id="UP000479000">
    <property type="component" value="Unassembled WGS sequence"/>
</dbReference>
<feature type="region of interest" description="Disordered" evidence="3">
    <location>
        <begin position="1108"/>
        <end position="1159"/>
    </location>
</feature>
<feature type="compositionally biased region" description="Low complexity" evidence="3">
    <location>
        <begin position="934"/>
        <end position="946"/>
    </location>
</feature>
<evidence type="ECO:0000313" key="6">
    <source>
        <dbReference type="Proteomes" id="UP000479000"/>
    </source>
</evidence>
<feature type="compositionally biased region" description="Basic and acidic residues" evidence="3">
    <location>
        <begin position="1150"/>
        <end position="1159"/>
    </location>
</feature>
<protein>
    <recommendedName>
        <fullName evidence="4">CLASP N-terminal domain-containing protein</fullName>
    </recommendedName>
</protein>
<dbReference type="PANTHER" id="PTHR48051:SF1">
    <property type="entry name" value="RAS SUPPRESSOR PROTEIN 1"/>
    <property type="match status" value="1"/>
</dbReference>
<proteinExistence type="predicted"/>
<feature type="compositionally biased region" description="Low complexity" evidence="3">
    <location>
        <begin position="984"/>
        <end position="1003"/>
    </location>
</feature>
<evidence type="ECO:0000256" key="2">
    <source>
        <dbReference type="ARBA" id="ARBA00022737"/>
    </source>
</evidence>
<dbReference type="GO" id="GO:0005737">
    <property type="term" value="C:cytoplasm"/>
    <property type="evidence" value="ECO:0007669"/>
    <property type="project" value="TreeGrafter"/>
</dbReference>
<feature type="region of interest" description="Disordered" evidence="3">
    <location>
        <begin position="932"/>
        <end position="1085"/>
    </location>
</feature>
<dbReference type="InterPro" id="IPR003591">
    <property type="entry name" value="Leu-rich_rpt_typical-subtyp"/>
</dbReference>
<name>A0A6H5GA49_9HEMI</name>
<dbReference type="SMART" id="SM00369">
    <property type="entry name" value="LRR_TYP"/>
    <property type="match status" value="11"/>
</dbReference>